<accession>A0A176W326</accession>
<organism evidence="2 3">
    <name type="scientific">Marchantia polymorpha subsp. ruderalis</name>
    <dbReference type="NCBI Taxonomy" id="1480154"/>
    <lineage>
        <taxon>Eukaryota</taxon>
        <taxon>Viridiplantae</taxon>
        <taxon>Streptophyta</taxon>
        <taxon>Embryophyta</taxon>
        <taxon>Marchantiophyta</taxon>
        <taxon>Marchantiopsida</taxon>
        <taxon>Marchantiidae</taxon>
        <taxon>Marchantiales</taxon>
        <taxon>Marchantiaceae</taxon>
        <taxon>Marchantia</taxon>
    </lineage>
</organism>
<evidence type="ECO:0000256" key="1">
    <source>
        <dbReference type="SAM" id="MobiDB-lite"/>
    </source>
</evidence>
<comment type="caution">
    <text evidence="2">The sequence shown here is derived from an EMBL/GenBank/DDBJ whole genome shotgun (WGS) entry which is preliminary data.</text>
</comment>
<feature type="region of interest" description="Disordered" evidence="1">
    <location>
        <begin position="78"/>
        <end position="148"/>
    </location>
</feature>
<protein>
    <submittedName>
        <fullName evidence="2">Uncharacterized protein</fullName>
    </submittedName>
</protein>
<dbReference type="AlphaFoldDB" id="A0A176W326"/>
<feature type="compositionally biased region" description="Basic and acidic residues" evidence="1">
    <location>
        <begin position="139"/>
        <end position="148"/>
    </location>
</feature>
<keyword evidence="3" id="KW-1185">Reference proteome</keyword>
<proteinExistence type="predicted"/>
<dbReference type="EMBL" id="LVLJ01002000">
    <property type="protein sequence ID" value="OAE27043.1"/>
    <property type="molecule type" value="Genomic_DNA"/>
</dbReference>
<feature type="compositionally biased region" description="Basic and acidic residues" evidence="1">
    <location>
        <begin position="88"/>
        <end position="101"/>
    </location>
</feature>
<gene>
    <name evidence="2" type="ORF">AXG93_3101s1020</name>
</gene>
<name>A0A176W326_MARPO</name>
<evidence type="ECO:0000313" key="3">
    <source>
        <dbReference type="Proteomes" id="UP000077202"/>
    </source>
</evidence>
<dbReference type="Proteomes" id="UP000077202">
    <property type="component" value="Unassembled WGS sequence"/>
</dbReference>
<evidence type="ECO:0000313" key="2">
    <source>
        <dbReference type="EMBL" id="OAE27043.1"/>
    </source>
</evidence>
<sequence>MLAIESSEETEEEYDVEFEETFQRTTRRPFQVDVVAIREQLDRRLAKRRKLIADSGEGRRPKSRIAETQVTGIRLSKTPTKPKKKVYHERVVSDSSDRSVAKTDAAISMTNEEKREEPTLWIEEGGPLATRSIDSEEVPEPKTSEEMVKHLTLSEETLKQVVAEV</sequence>
<reference evidence="2" key="1">
    <citation type="submission" date="2016-03" db="EMBL/GenBank/DDBJ databases">
        <title>Mechanisms controlling the formation of the plant cell surface in tip-growing cells are functionally conserved among land plants.</title>
        <authorList>
            <person name="Honkanen S."/>
            <person name="Jones V.A."/>
            <person name="Morieri G."/>
            <person name="Champion C."/>
            <person name="Hetherington A.J."/>
            <person name="Kelly S."/>
            <person name="Saint-Marcoux D."/>
            <person name="Proust H."/>
            <person name="Prescott H."/>
            <person name="Dolan L."/>
        </authorList>
    </citation>
    <scope>NUCLEOTIDE SEQUENCE [LARGE SCALE GENOMIC DNA]</scope>
    <source>
        <tissue evidence="2">Whole gametophyte</tissue>
    </source>
</reference>